<evidence type="ECO:0000259" key="6">
    <source>
        <dbReference type="Pfam" id="PF23765"/>
    </source>
</evidence>
<keyword evidence="3" id="KW-0946">Virion</keyword>
<accession>C6FGY8</accession>
<dbReference type="GeneID" id="20964344"/>
<feature type="domain" description="Matrix protein C-terminal Paramyxoviridae" evidence="6">
    <location>
        <begin position="186"/>
        <end position="345"/>
    </location>
</feature>
<evidence type="ECO:0000256" key="3">
    <source>
        <dbReference type="ARBA" id="ARBA00022844"/>
    </source>
</evidence>
<dbReference type="InterPro" id="IPR055413">
    <property type="entry name" value="Matrix_Paramyxo_C"/>
</dbReference>
<dbReference type="GO" id="GO:0044423">
    <property type="term" value="C:virion component"/>
    <property type="evidence" value="ECO:0007669"/>
    <property type="project" value="UniProtKB-KW"/>
</dbReference>
<dbReference type="KEGG" id="vg:20964344"/>
<sequence length="363" mass="39809">MESISLGLYVDESDPACSLLAFPIIMQTTSEGKKVLQPQVRINRLGSISIEGVRAMFINTYGFIEERPTERTGFFQPGEKNQQQVVTAGMLTLGQIRTNIDPDEIGEACLRLKVNAKKSAASEEKIVFSILEKPPALMTAPVVQDGGLIAKAEGSIKCPGKMMSEIHYSFRVMFVSITMLDNQSLYRVPTAISSFKNKALYSIQLEVLLEVDVKPESPQCKFLADQKGKKVASVWFHLCNSKKTNASGKPRSLEDMRKKVRDMGIKVSLADLWGPTIIVRATGKMSKYMLGFFSTSGTSCHPVTKSSPDLAKILWSCSSTIIKANAIVQGSVKVDVLTLEDIQVSSAAKINKSGIGKFNPFKK</sequence>
<feature type="domain" description="Matrix protein N-terminal" evidence="5">
    <location>
        <begin position="17"/>
        <end position="181"/>
    </location>
</feature>
<evidence type="ECO:0000313" key="8">
    <source>
        <dbReference type="Proteomes" id="UP000163232"/>
    </source>
</evidence>
<evidence type="ECO:0000256" key="4">
    <source>
        <dbReference type="ARBA" id="ARBA00023311"/>
    </source>
</evidence>
<dbReference type="EMBL" id="FJ231524">
    <property type="protein sequence ID" value="ACN72642.1"/>
    <property type="molecule type" value="Viral_cRNA"/>
</dbReference>
<dbReference type="InterPro" id="IPR000982">
    <property type="entry name" value="Matrix_Paramyxo_N"/>
</dbReference>
<reference evidence="7 8" key="1">
    <citation type="journal article" date="2009" name="Virus Res.">
        <title>Complete genome sequence of avian paramyxovirus type 7 (strain Tennessee) and comparison with other paramyxoviruses.</title>
        <authorList>
            <person name="Xiao S."/>
            <person name="Paldurai A."/>
            <person name="Nayak B."/>
            <person name="Subbiah M."/>
            <person name="Collins P.L."/>
            <person name="Samal S.K."/>
        </authorList>
    </citation>
    <scope>NUCLEOTIDE SEQUENCE [LARGE SCALE GENOMIC DNA]</scope>
    <source>
        <strain evidence="7">APMV-7/dove/Tennessee/4/75</strain>
    </source>
</reference>
<gene>
    <name evidence="7" type="primary">M</name>
</gene>
<keyword evidence="4" id="KW-0468">Viral matrix protein</keyword>
<organism evidence="7 8">
    <name type="scientific">avian paramyxovirus 7</name>
    <dbReference type="NCBI Taxonomy" id="2560317"/>
    <lineage>
        <taxon>Viruses</taxon>
        <taxon>Riboviria</taxon>
        <taxon>Orthornavirae</taxon>
        <taxon>Negarnaviricota</taxon>
        <taxon>Haploviricotina</taxon>
        <taxon>Monjiviricetes</taxon>
        <taxon>Mononegavirales</taxon>
        <taxon>Paramyxoviridae</taxon>
        <taxon>Avulavirinae</taxon>
        <taxon>Metaavulavirus</taxon>
        <taxon>Metaavulavirus tennessense</taxon>
    </lineage>
</organism>
<dbReference type="Pfam" id="PF00661">
    <property type="entry name" value="Matrix_Paramyxo_N"/>
    <property type="match status" value="1"/>
</dbReference>
<keyword evidence="8" id="KW-1185">Reference proteome</keyword>
<dbReference type="RefSeq" id="YP_009094057.1">
    <property type="nucleotide sequence ID" value="NC_025347.1"/>
</dbReference>
<dbReference type="InterPro" id="IPR042540">
    <property type="entry name" value="Matrix_N"/>
</dbReference>
<dbReference type="Gene3D" id="2.70.20.50">
    <property type="entry name" value="Viral matrix protein, N-terminal domain"/>
    <property type="match status" value="1"/>
</dbReference>
<comment type="subcellular location">
    <subcellularLocation>
        <location evidence="1">Virion</location>
    </subcellularLocation>
</comment>
<name>C6FGY8_9MONO</name>
<dbReference type="OrthoDB" id="3682at10239"/>
<dbReference type="Proteomes" id="UP000163232">
    <property type="component" value="Segment"/>
</dbReference>
<evidence type="ECO:0000256" key="2">
    <source>
        <dbReference type="ARBA" id="ARBA00017678"/>
    </source>
</evidence>
<protein>
    <recommendedName>
        <fullName evidence="2">Matrix protein</fullName>
    </recommendedName>
</protein>
<dbReference type="Gene3D" id="2.70.20.60">
    <property type="entry name" value="Viral matrix protein, C-terminal domain"/>
    <property type="match status" value="1"/>
</dbReference>
<dbReference type="Pfam" id="PF23765">
    <property type="entry name" value="Matrix_Paramyxo_C"/>
    <property type="match status" value="1"/>
</dbReference>
<dbReference type="GO" id="GO:0019068">
    <property type="term" value="P:virion assembly"/>
    <property type="evidence" value="ECO:0007669"/>
    <property type="project" value="InterPro"/>
</dbReference>
<dbReference type="GO" id="GO:0039660">
    <property type="term" value="F:structural constituent of virion"/>
    <property type="evidence" value="ECO:0007669"/>
    <property type="project" value="UniProtKB-KW"/>
</dbReference>
<proteinExistence type="predicted"/>
<dbReference type="InterPro" id="IPR042539">
    <property type="entry name" value="Matrix_C"/>
</dbReference>
<evidence type="ECO:0000259" key="5">
    <source>
        <dbReference type="Pfam" id="PF00661"/>
    </source>
</evidence>
<evidence type="ECO:0000313" key="7">
    <source>
        <dbReference type="EMBL" id="ACN72642.1"/>
    </source>
</evidence>
<evidence type="ECO:0000256" key="1">
    <source>
        <dbReference type="ARBA" id="ARBA00004328"/>
    </source>
</evidence>